<gene>
    <name evidence="1" type="ORF">DPM19_01235</name>
</gene>
<dbReference type="Proteomes" id="UP000251891">
    <property type="component" value="Unassembled WGS sequence"/>
</dbReference>
<dbReference type="EMBL" id="QLYX01000001">
    <property type="protein sequence ID" value="RAY16819.1"/>
    <property type="molecule type" value="Genomic_DNA"/>
</dbReference>
<name>A0A365HCQ5_9ACTN</name>
<proteinExistence type="predicted"/>
<evidence type="ECO:0000313" key="1">
    <source>
        <dbReference type="EMBL" id="RAY16819.1"/>
    </source>
</evidence>
<evidence type="ECO:0000313" key="2">
    <source>
        <dbReference type="Proteomes" id="UP000251891"/>
    </source>
</evidence>
<organism evidence="1 2">
    <name type="scientific">Actinomadura craniellae</name>
    <dbReference type="NCBI Taxonomy" id="2231787"/>
    <lineage>
        <taxon>Bacteria</taxon>
        <taxon>Bacillati</taxon>
        <taxon>Actinomycetota</taxon>
        <taxon>Actinomycetes</taxon>
        <taxon>Streptosporangiales</taxon>
        <taxon>Thermomonosporaceae</taxon>
        <taxon>Actinomadura</taxon>
    </lineage>
</organism>
<dbReference type="AlphaFoldDB" id="A0A365HCQ5"/>
<sequence>MRAAESKVRHLSLLSKLLRNLVGLGVPDLPGVAVTLRDAVPRVLFTGPNLLMDVQVGDDGREFVCRPPIDTAAPLAVTDVAGAAEVIAEVLRSCATDQPAGEQR</sequence>
<comment type="caution">
    <text evidence="1">The sequence shown here is derived from an EMBL/GenBank/DDBJ whole genome shotgun (WGS) entry which is preliminary data.</text>
</comment>
<protein>
    <submittedName>
        <fullName evidence="1">Uncharacterized protein</fullName>
    </submittedName>
</protein>
<reference evidence="1 2" key="1">
    <citation type="submission" date="2018-06" db="EMBL/GenBank/DDBJ databases">
        <title>Actinomadura craniellae sp. nov. isolated from marine sponge Craniella sp.</title>
        <authorList>
            <person name="Li L."/>
            <person name="Xu Q.H."/>
            <person name="Lin H.W."/>
            <person name="Lu Y.H."/>
        </authorList>
    </citation>
    <scope>NUCLEOTIDE SEQUENCE [LARGE SCALE GENOMIC DNA]</scope>
    <source>
        <strain evidence="1 2">LHW63021</strain>
    </source>
</reference>
<keyword evidence="2" id="KW-1185">Reference proteome</keyword>
<accession>A0A365HCQ5</accession>